<dbReference type="Pfam" id="PF03687">
    <property type="entry name" value="UPF0164"/>
    <property type="match status" value="1"/>
</dbReference>
<dbReference type="STRING" id="907348.TresaDRAFT_1897"/>
<organism evidence="5 6">
    <name type="scientific">Treponema saccharophilum DSM 2985</name>
    <dbReference type="NCBI Taxonomy" id="907348"/>
    <lineage>
        <taxon>Bacteria</taxon>
        <taxon>Pseudomonadati</taxon>
        <taxon>Spirochaetota</taxon>
        <taxon>Spirochaetia</taxon>
        <taxon>Spirochaetales</taxon>
        <taxon>Treponemataceae</taxon>
        <taxon>Treponema</taxon>
    </lineage>
</organism>
<reference evidence="5 6" key="1">
    <citation type="submission" date="2011-09" db="EMBL/GenBank/DDBJ databases">
        <title>The draft genome of Treponema saccharophilum DSM 2985.</title>
        <authorList>
            <consortium name="US DOE Joint Genome Institute (JGI-PGF)"/>
            <person name="Lucas S."/>
            <person name="Copeland A."/>
            <person name="Lapidus A."/>
            <person name="Glavina del Rio T."/>
            <person name="Dalin E."/>
            <person name="Tice H."/>
            <person name="Bruce D."/>
            <person name="Goodwin L."/>
            <person name="Pitluck S."/>
            <person name="Peters L."/>
            <person name="Kyrpides N."/>
            <person name="Mavromatis K."/>
            <person name="Ivanova N."/>
            <person name="Markowitz V."/>
            <person name="Cheng J.-F."/>
            <person name="Hugenholtz P."/>
            <person name="Woyke T."/>
            <person name="Wu D."/>
            <person name="Gronow S."/>
            <person name="Wellnitz S."/>
            <person name="Brambilla E."/>
            <person name="Klenk H.-P."/>
            <person name="Eisen J.A."/>
        </authorList>
    </citation>
    <scope>NUCLEOTIDE SEQUENCE [LARGE SCALE GENOMIC DNA]</scope>
    <source>
        <strain evidence="5 6">DSM 2985</strain>
    </source>
</reference>
<dbReference type="PROSITE" id="PS51257">
    <property type="entry name" value="PROKAR_LIPOPROTEIN"/>
    <property type="match status" value="1"/>
</dbReference>
<evidence type="ECO:0000256" key="2">
    <source>
        <dbReference type="ARBA" id="ARBA00022729"/>
    </source>
</evidence>
<feature type="repeat" description="TPR" evidence="3">
    <location>
        <begin position="383"/>
        <end position="416"/>
    </location>
</feature>
<name>H7EIG6_9SPIR</name>
<evidence type="ECO:0000313" key="5">
    <source>
        <dbReference type="EMBL" id="EIC02617.1"/>
    </source>
</evidence>
<dbReference type="EMBL" id="AGRW01000036">
    <property type="protein sequence ID" value="EIC02617.1"/>
    <property type="molecule type" value="Genomic_DNA"/>
</dbReference>
<dbReference type="InterPro" id="IPR005362">
    <property type="entry name" value="UPF0164"/>
</dbReference>
<dbReference type="PATRIC" id="fig|907348.3.peg.608"/>
<dbReference type="SUPFAM" id="SSF48452">
    <property type="entry name" value="TPR-like"/>
    <property type="match status" value="1"/>
</dbReference>
<dbReference type="Proteomes" id="UP000003571">
    <property type="component" value="Unassembled WGS sequence"/>
</dbReference>
<keyword evidence="4" id="KW-0472">Membrane</keyword>
<evidence type="ECO:0000256" key="3">
    <source>
        <dbReference type="PROSITE-ProRule" id="PRU00339"/>
    </source>
</evidence>
<keyword evidence="3" id="KW-0802">TPR repeat</keyword>
<dbReference type="eggNOG" id="ENOG5033RFB">
    <property type="taxonomic scope" value="Bacteria"/>
</dbReference>
<dbReference type="AlphaFoldDB" id="H7EIG6"/>
<evidence type="ECO:0000256" key="4">
    <source>
        <dbReference type="SAM" id="Phobius"/>
    </source>
</evidence>
<gene>
    <name evidence="5" type="ORF">TresaDRAFT_1897</name>
</gene>
<comment type="similarity">
    <text evidence="1">Belongs to the UPF0164 family.</text>
</comment>
<keyword evidence="2" id="KW-0732">Signal</keyword>
<dbReference type="InterPro" id="IPR011990">
    <property type="entry name" value="TPR-like_helical_dom_sf"/>
</dbReference>
<proteinExistence type="inferred from homology"/>
<feature type="transmembrane region" description="Helical" evidence="4">
    <location>
        <begin position="20"/>
        <end position="36"/>
    </location>
</feature>
<accession>H7EIG6</accession>
<keyword evidence="4" id="KW-1133">Transmembrane helix</keyword>
<keyword evidence="4" id="KW-0812">Transmembrane</keyword>
<keyword evidence="6" id="KW-1185">Reference proteome</keyword>
<dbReference type="PROSITE" id="PS50005">
    <property type="entry name" value="TPR"/>
    <property type="match status" value="1"/>
</dbReference>
<evidence type="ECO:0000313" key="6">
    <source>
        <dbReference type="Proteomes" id="UP000003571"/>
    </source>
</evidence>
<dbReference type="OrthoDB" id="356467at2"/>
<dbReference type="Gene3D" id="2.40.160.60">
    <property type="entry name" value="Outer membrane protein transport protein (OMPP1/FadL/TodX)"/>
    <property type="match status" value="1"/>
</dbReference>
<evidence type="ECO:0000256" key="1">
    <source>
        <dbReference type="ARBA" id="ARBA00005846"/>
    </source>
</evidence>
<dbReference type="RefSeq" id="WP_002702736.1">
    <property type="nucleotide sequence ID" value="NZ_AGRW01000036.1"/>
</dbReference>
<protein>
    <submittedName>
        <fullName evidence="5">Uncharacterized protein</fullName>
    </submittedName>
</protein>
<sequence>MKGKGIVRAPRVLGAFRKEIAVAVFSCVFSACPYALDLVGTAGGLSDVFSSFVDGNEGLTVFRSLNIPSGGRAESLGTACVALGDDSSFFDYNPAASCILERTEVSVCHNAWIADSAMETVSATARDGNLGYGAQLKCFYVPFTEYNLYGDSVAGSYYSETSAALNVSYNFRAGYNFRGIALGGSARAAWRDVPDYTDNKTDSVISGSGLEQSAAALMLDFGAIVRFNAAKFFSDRNPNLSLGFSVMNAGLSVTGFGSSLEVDDALPTRVAAGFSWRAAKTLLISAEFRQPVNLLSLSSSGLWSAAAGVELSVMERLSFDFGFLLQGANPRISFGGGFSVMRAVVNVNYTFDLTSSANPVNHISLSARMRFGDRGRAALREKVDSHYIAGVSLYASGRIEEAVLEWERALSLDPSFDPAREAREIAVRFLGVKDDIMGIQRFSVE</sequence>
<dbReference type="InterPro" id="IPR019734">
    <property type="entry name" value="TPR_rpt"/>
</dbReference>
<comment type="caution">
    <text evidence="5">The sequence shown here is derived from an EMBL/GenBank/DDBJ whole genome shotgun (WGS) entry which is preliminary data.</text>
</comment>